<reference evidence="1 2" key="1">
    <citation type="submission" date="2019-02" db="EMBL/GenBank/DDBJ databases">
        <title>Deep-cultivation of Planctomycetes and their phenomic and genomic characterization uncovers novel biology.</title>
        <authorList>
            <person name="Wiegand S."/>
            <person name="Jogler M."/>
            <person name="Boedeker C."/>
            <person name="Pinto D."/>
            <person name="Vollmers J."/>
            <person name="Rivas-Marin E."/>
            <person name="Kohn T."/>
            <person name="Peeters S.H."/>
            <person name="Heuer A."/>
            <person name="Rast P."/>
            <person name="Oberbeckmann S."/>
            <person name="Bunk B."/>
            <person name="Jeske O."/>
            <person name="Meyerdierks A."/>
            <person name="Storesund J.E."/>
            <person name="Kallscheuer N."/>
            <person name="Luecker S."/>
            <person name="Lage O.M."/>
            <person name="Pohl T."/>
            <person name="Merkel B.J."/>
            <person name="Hornburger P."/>
            <person name="Mueller R.-W."/>
            <person name="Bruemmer F."/>
            <person name="Labrenz M."/>
            <person name="Spormann A.M."/>
            <person name="Op den Camp H."/>
            <person name="Overmann J."/>
            <person name="Amann R."/>
            <person name="Jetten M.S.M."/>
            <person name="Mascher T."/>
            <person name="Medema M.H."/>
            <person name="Devos D.P."/>
            <person name="Kaster A.-K."/>
            <person name="Ovreas L."/>
            <person name="Rohde M."/>
            <person name="Galperin M.Y."/>
            <person name="Jogler C."/>
        </authorList>
    </citation>
    <scope>NUCLEOTIDE SEQUENCE [LARGE SCALE GENOMIC DNA]</scope>
    <source>
        <strain evidence="1 2">Spb1</strain>
    </source>
</reference>
<gene>
    <name evidence="1" type="ORF">Spb1_12430</name>
</gene>
<name>A0A518GLB0_9PLAN</name>
<proteinExistence type="predicted"/>
<dbReference type="KEGG" id="peh:Spb1_12430"/>
<organism evidence="1 2">
    <name type="scientific">Planctopirus ephydatiae</name>
    <dbReference type="NCBI Taxonomy" id="2528019"/>
    <lineage>
        <taxon>Bacteria</taxon>
        <taxon>Pseudomonadati</taxon>
        <taxon>Planctomycetota</taxon>
        <taxon>Planctomycetia</taxon>
        <taxon>Planctomycetales</taxon>
        <taxon>Planctomycetaceae</taxon>
        <taxon>Planctopirus</taxon>
    </lineage>
</organism>
<evidence type="ECO:0000313" key="1">
    <source>
        <dbReference type="EMBL" id="QDV29357.1"/>
    </source>
</evidence>
<protein>
    <submittedName>
        <fullName evidence="1">Uncharacterized protein</fullName>
    </submittedName>
</protein>
<sequence length="40" mass="4511">MREGIQGALVHVLKFEGLEHAFPARVTSKQNLRTNFKTSV</sequence>
<keyword evidence="2" id="KW-1185">Reference proteome</keyword>
<dbReference type="EMBL" id="CP036299">
    <property type="protein sequence ID" value="QDV29357.1"/>
    <property type="molecule type" value="Genomic_DNA"/>
</dbReference>
<dbReference type="Proteomes" id="UP000315349">
    <property type="component" value="Chromosome"/>
</dbReference>
<dbReference type="AlphaFoldDB" id="A0A518GLB0"/>
<evidence type="ECO:0000313" key="2">
    <source>
        <dbReference type="Proteomes" id="UP000315349"/>
    </source>
</evidence>
<accession>A0A518GLB0</accession>